<dbReference type="Pfam" id="PF25053">
    <property type="entry name" value="DUF7791"/>
    <property type="match status" value="1"/>
</dbReference>
<reference evidence="10" key="1">
    <citation type="submission" date="2017-03" db="EMBL/GenBank/DDBJ databases">
        <authorList>
            <person name="Sharma R."/>
            <person name="Thines M."/>
        </authorList>
    </citation>
    <scope>NUCLEOTIDE SEQUENCE [LARGE SCALE GENOMIC DNA]</scope>
</reference>
<evidence type="ECO:0000256" key="7">
    <source>
        <dbReference type="SAM" id="MobiDB-lite"/>
    </source>
</evidence>
<dbReference type="InterPro" id="IPR036770">
    <property type="entry name" value="Ankyrin_rpt-contain_sf"/>
</dbReference>
<dbReference type="PANTHER" id="PTHR48182:SF2">
    <property type="entry name" value="PROTEIN SERAC1"/>
    <property type="match status" value="1"/>
</dbReference>
<evidence type="ECO:0000256" key="3">
    <source>
        <dbReference type="ARBA" id="ARBA00004370"/>
    </source>
</evidence>
<keyword evidence="4" id="KW-0256">Endoplasmic reticulum</keyword>
<dbReference type="SMART" id="SM00248">
    <property type="entry name" value="ANK"/>
    <property type="match status" value="2"/>
</dbReference>
<dbReference type="SUPFAM" id="SSF48403">
    <property type="entry name" value="Ankyrin repeat"/>
    <property type="match status" value="1"/>
</dbReference>
<keyword evidence="10" id="KW-1185">Reference proteome</keyword>
<dbReference type="GO" id="GO:0005739">
    <property type="term" value="C:mitochondrion"/>
    <property type="evidence" value="ECO:0007669"/>
    <property type="project" value="UniProtKB-SubCell"/>
</dbReference>
<sequence>MSRHGLDEVYTPPTGVRAVAHVVLVHGLFGHPRKTWTGRITRSRTTRFSSSRATSPSHTSTILEDTLSTNGGETAHTAHGNNEQVETDPDSVFWPQALLPSVIPDARIFTWGYDADIDGFLSTASQNTVHQHAINLLSDLADLRRSVEDKETPIIFLVHSLGGIIVKDALNESSQTEGTRLKEIAPATYAVCFLGTPHRGSSSASIGKLAYQIKVVATKRPNLKLLQALEKNSETLDRVGDSFRQTLLKQKIYIYSFREEKETRKCLWFSSIVVNADSAKIGDATEEVGSIPANHSDISKFATASDIGFKRVSSQLRRWIEGTRSREPGAKAFTQSGNSLQRIEALAEQITEKAQGVFIWVRLVVDRLEKGVRDGTPFSDLKGVVLKMPQELEDLYRDTLKRIEPEYADEAYIMLQIALCTLSPLPLQMFFKCVSYAKERVISDDQDQDSMTRHLVSRSGGLLEIVSRPMESSDFEGEVSRSEHEGSSEQAGSLGHGGSAAAQNQEFEQEAVVVRDTRPEVVVTVQFIHQTVKDFVRENRSDLGLRIHGIRRQNGYFYLLQSGIGFLAAGVKYDISIHIFEYASLAEKLLISLADEVDFQGELNRLVTSSHEMSTGWALRTWISMKHSPTFHILLILAMTRPQDVLTCLAVAAGLYRYVTHQISFSSQYWERTDMIMSSSPSLLQIAAVGDSIVLGRWDRLAMVKLLLSVDVPVDQQNFVAVFFDTPPNLLPHARTTLYWILNKRERLDVEIPENPPERLSIVRLLLENGANPNIILLKDTPNGLLRETALQHCVRSESEEMVRLFLQHGADPAPLNGWLPMNPFNRDFEMRRILEEHGCNYINPAGLYNDQRMIAAVGMMPAAITGLSIQERWVNNH</sequence>
<dbReference type="PANTHER" id="PTHR48182">
    <property type="entry name" value="PROTEIN SERAC1"/>
    <property type="match status" value="1"/>
</dbReference>
<evidence type="ECO:0000313" key="10">
    <source>
        <dbReference type="Proteomes" id="UP000192927"/>
    </source>
</evidence>
<dbReference type="Proteomes" id="UP000192927">
    <property type="component" value="Unassembled WGS sequence"/>
</dbReference>
<feature type="region of interest" description="Disordered" evidence="7">
    <location>
        <begin position="40"/>
        <end position="87"/>
    </location>
</feature>
<accession>A0A1W5DCV4</accession>
<feature type="compositionally biased region" description="Polar residues" evidence="7">
    <location>
        <begin position="62"/>
        <end position="72"/>
    </location>
</feature>
<evidence type="ECO:0000256" key="5">
    <source>
        <dbReference type="ARBA" id="ARBA00023128"/>
    </source>
</evidence>
<dbReference type="InterPro" id="IPR052374">
    <property type="entry name" value="SERAC1"/>
</dbReference>
<dbReference type="InterPro" id="IPR002110">
    <property type="entry name" value="Ankyrin_rpt"/>
</dbReference>
<evidence type="ECO:0000259" key="8">
    <source>
        <dbReference type="Pfam" id="PF25053"/>
    </source>
</evidence>
<evidence type="ECO:0000256" key="6">
    <source>
        <dbReference type="ARBA" id="ARBA00023136"/>
    </source>
</evidence>
<evidence type="ECO:0000256" key="1">
    <source>
        <dbReference type="ARBA" id="ARBA00004173"/>
    </source>
</evidence>
<feature type="domain" description="DUF7791" evidence="8">
    <location>
        <begin position="402"/>
        <end position="540"/>
    </location>
</feature>
<feature type="compositionally biased region" description="Basic and acidic residues" evidence="7">
    <location>
        <begin position="478"/>
        <end position="487"/>
    </location>
</feature>
<dbReference type="GO" id="GO:0005783">
    <property type="term" value="C:endoplasmic reticulum"/>
    <property type="evidence" value="ECO:0007669"/>
    <property type="project" value="UniProtKB-SubCell"/>
</dbReference>
<dbReference type="AlphaFoldDB" id="A0A1W5DCV4"/>
<dbReference type="Pfam" id="PF00023">
    <property type="entry name" value="Ank"/>
    <property type="match status" value="1"/>
</dbReference>
<dbReference type="Gene3D" id="1.25.40.20">
    <property type="entry name" value="Ankyrin repeat-containing domain"/>
    <property type="match status" value="1"/>
</dbReference>
<dbReference type="InterPro" id="IPR029058">
    <property type="entry name" value="AB_hydrolase_fold"/>
</dbReference>
<feature type="compositionally biased region" description="Low complexity" evidence="7">
    <location>
        <begin position="46"/>
        <end position="61"/>
    </location>
</feature>
<dbReference type="Gene3D" id="3.40.50.1820">
    <property type="entry name" value="alpha/beta hydrolase"/>
    <property type="match status" value="1"/>
</dbReference>
<organism evidence="9 10">
    <name type="scientific">Lasallia pustulata</name>
    <dbReference type="NCBI Taxonomy" id="136370"/>
    <lineage>
        <taxon>Eukaryota</taxon>
        <taxon>Fungi</taxon>
        <taxon>Dikarya</taxon>
        <taxon>Ascomycota</taxon>
        <taxon>Pezizomycotina</taxon>
        <taxon>Lecanoromycetes</taxon>
        <taxon>OSLEUM clade</taxon>
        <taxon>Umbilicariomycetidae</taxon>
        <taxon>Umbilicariales</taxon>
        <taxon>Umbilicariaceae</taxon>
        <taxon>Lasallia</taxon>
    </lineage>
</organism>
<keyword evidence="5" id="KW-0496">Mitochondrion</keyword>
<evidence type="ECO:0000313" key="9">
    <source>
        <dbReference type="EMBL" id="SLM40835.1"/>
    </source>
</evidence>
<dbReference type="SUPFAM" id="SSF53474">
    <property type="entry name" value="alpha/beta-Hydrolases"/>
    <property type="match status" value="1"/>
</dbReference>
<dbReference type="EMBL" id="FWEW01003741">
    <property type="protein sequence ID" value="SLM40835.1"/>
    <property type="molecule type" value="Genomic_DNA"/>
</dbReference>
<comment type="subcellular location">
    <subcellularLocation>
        <location evidence="2">Endoplasmic reticulum</location>
    </subcellularLocation>
    <subcellularLocation>
        <location evidence="3">Membrane</location>
    </subcellularLocation>
    <subcellularLocation>
        <location evidence="1">Mitochondrion</location>
    </subcellularLocation>
</comment>
<evidence type="ECO:0000256" key="2">
    <source>
        <dbReference type="ARBA" id="ARBA00004240"/>
    </source>
</evidence>
<protein>
    <submittedName>
        <fullName evidence="9">Ankyrin repeat-containing domain</fullName>
    </submittedName>
</protein>
<dbReference type="GO" id="GO:0016020">
    <property type="term" value="C:membrane"/>
    <property type="evidence" value="ECO:0007669"/>
    <property type="project" value="UniProtKB-SubCell"/>
</dbReference>
<name>A0A1W5DCV4_9LECA</name>
<evidence type="ECO:0000256" key="4">
    <source>
        <dbReference type="ARBA" id="ARBA00022824"/>
    </source>
</evidence>
<keyword evidence="6" id="KW-0472">Membrane</keyword>
<dbReference type="InterPro" id="IPR056693">
    <property type="entry name" value="DUF7791"/>
</dbReference>
<proteinExistence type="predicted"/>
<feature type="region of interest" description="Disordered" evidence="7">
    <location>
        <begin position="470"/>
        <end position="500"/>
    </location>
</feature>